<evidence type="ECO:0000313" key="2">
    <source>
        <dbReference type="EMBL" id="CAI5447266.1"/>
    </source>
</evidence>
<keyword evidence="3" id="KW-1185">Reference proteome</keyword>
<reference evidence="2" key="1">
    <citation type="submission" date="2022-11" db="EMBL/GenBank/DDBJ databases">
        <authorList>
            <person name="Kikuchi T."/>
        </authorList>
    </citation>
    <scope>NUCLEOTIDE SEQUENCE</scope>
    <source>
        <strain evidence="2">PS1010</strain>
    </source>
</reference>
<protein>
    <submittedName>
        <fullName evidence="2">Uncharacterized protein</fullName>
    </submittedName>
</protein>
<feature type="signal peptide" evidence="1">
    <location>
        <begin position="1"/>
        <end position="17"/>
    </location>
</feature>
<sequence length="145" mass="16263">MKTLLIIATVILVLAEAKVRWLRKCKLSSNIQQGDSVLSSYVKDEFDKTGCQKNVWVPMDRASKCPQLNGAKNQDPPLIESSVQPKLFGFRGSYSAHCEYMVIVVAGRGCKLLSTEDIDFRCKNNTIFYQGRQVTSFVCAEGVYE</sequence>
<feature type="chain" id="PRO_5040481112" evidence="1">
    <location>
        <begin position="18"/>
        <end position="145"/>
    </location>
</feature>
<organism evidence="2 3">
    <name type="scientific">Caenorhabditis angaria</name>
    <dbReference type="NCBI Taxonomy" id="860376"/>
    <lineage>
        <taxon>Eukaryota</taxon>
        <taxon>Metazoa</taxon>
        <taxon>Ecdysozoa</taxon>
        <taxon>Nematoda</taxon>
        <taxon>Chromadorea</taxon>
        <taxon>Rhabditida</taxon>
        <taxon>Rhabditina</taxon>
        <taxon>Rhabditomorpha</taxon>
        <taxon>Rhabditoidea</taxon>
        <taxon>Rhabditidae</taxon>
        <taxon>Peloderinae</taxon>
        <taxon>Caenorhabditis</taxon>
    </lineage>
</organism>
<accession>A0A9P1N493</accession>
<keyword evidence="1" id="KW-0732">Signal</keyword>
<dbReference type="AlphaFoldDB" id="A0A9P1N493"/>
<proteinExistence type="predicted"/>
<comment type="caution">
    <text evidence="2">The sequence shown here is derived from an EMBL/GenBank/DDBJ whole genome shotgun (WGS) entry which is preliminary data.</text>
</comment>
<gene>
    <name evidence="2" type="ORF">CAMP_LOCUS9903</name>
</gene>
<evidence type="ECO:0000256" key="1">
    <source>
        <dbReference type="SAM" id="SignalP"/>
    </source>
</evidence>
<dbReference type="EMBL" id="CANHGI010000004">
    <property type="protein sequence ID" value="CAI5447266.1"/>
    <property type="molecule type" value="Genomic_DNA"/>
</dbReference>
<evidence type="ECO:0000313" key="3">
    <source>
        <dbReference type="Proteomes" id="UP001152747"/>
    </source>
</evidence>
<name>A0A9P1N493_9PELO</name>
<dbReference type="OrthoDB" id="5773715at2759"/>
<dbReference type="Proteomes" id="UP001152747">
    <property type="component" value="Unassembled WGS sequence"/>
</dbReference>